<comment type="caution">
    <text evidence="7">The sequence shown here is derived from an EMBL/GenBank/DDBJ whole genome shotgun (WGS) entry which is preliminary data.</text>
</comment>
<accession>A0A559JNB0</accession>
<proteinExistence type="inferred from homology"/>
<dbReference type="InterPro" id="IPR007342">
    <property type="entry name" value="PsuG"/>
</dbReference>
<feature type="active site" description="Nucleophile" evidence="6">
    <location>
        <position position="164"/>
    </location>
</feature>
<comment type="catalytic activity">
    <reaction evidence="6">
        <text>D-ribose 5-phosphate + uracil = psi-UMP + H2O</text>
        <dbReference type="Rhea" id="RHEA:18337"/>
        <dbReference type="ChEBI" id="CHEBI:15377"/>
        <dbReference type="ChEBI" id="CHEBI:17568"/>
        <dbReference type="ChEBI" id="CHEBI:58380"/>
        <dbReference type="ChEBI" id="CHEBI:78346"/>
        <dbReference type="EC" id="4.2.1.70"/>
    </reaction>
</comment>
<dbReference type="Gene3D" id="3.40.1790.10">
    <property type="entry name" value="Indigoidine synthase domain"/>
    <property type="match status" value="1"/>
</dbReference>
<evidence type="ECO:0000256" key="4">
    <source>
        <dbReference type="ARBA" id="ARBA00023239"/>
    </source>
</evidence>
<keyword evidence="2 6" id="KW-0378">Hydrolase</keyword>
<evidence type="ECO:0000313" key="7">
    <source>
        <dbReference type="EMBL" id="TVY01357.1"/>
    </source>
</evidence>
<comment type="function">
    <text evidence="6">Catalyzes the reversible cleavage of pseudouridine 5'-phosphate (PsiMP) to ribose 5-phosphate and uracil. Functions biologically in the cleavage direction, as part of a pseudouridine degradation pathway.</text>
</comment>
<dbReference type="SUPFAM" id="SSF110581">
    <property type="entry name" value="Indigoidine synthase A-like"/>
    <property type="match status" value="1"/>
</dbReference>
<keyword evidence="3 6" id="KW-0464">Manganese</keyword>
<evidence type="ECO:0000313" key="8">
    <source>
        <dbReference type="Proteomes" id="UP000316330"/>
    </source>
</evidence>
<dbReference type="GO" id="GO:0046872">
    <property type="term" value="F:metal ion binding"/>
    <property type="evidence" value="ECO:0007669"/>
    <property type="project" value="UniProtKB-KW"/>
</dbReference>
<dbReference type="InterPro" id="IPR022830">
    <property type="entry name" value="Indigdn_synthA-like"/>
</dbReference>
<protein>
    <recommendedName>
        <fullName evidence="6">Pseudouridine-5'-phosphate glycosidase</fullName>
        <shortName evidence="6">PsiMP glycosidase</shortName>
        <ecNumber evidence="6">4.2.1.70</ecNumber>
    </recommendedName>
</protein>
<feature type="binding site" evidence="6">
    <location>
        <position position="111"/>
    </location>
    <ligand>
        <name>substrate</name>
    </ligand>
</feature>
<gene>
    <name evidence="6" type="primary">psuG</name>
    <name evidence="7" type="ORF">FPZ45_09465</name>
</gene>
<comment type="similarity">
    <text evidence="6">Belongs to the pseudouridine-5'-phosphate glycosidase family.</text>
</comment>
<dbReference type="HAMAP" id="MF_01876">
    <property type="entry name" value="PsiMP_glycosidase"/>
    <property type="match status" value="1"/>
</dbReference>
<comment type="cofactor">
    <cofactor evidence="6">
        <name>Mn(2+)</name>
        <dbReference type="ChEBI" id="CHEBI:29035"/>
    </cofactor>
    <text evidence="6">Binds 1 Mn(2+) ion per subunit.</text>
</comment>
<keyword evidence="5 6" id="KW-0326">Glycosidase</keyword>
<name>A0A559JNB0_9BACL</name>
<feature type="active site" description="Proton donor" evidence="6">
    <location>
        <position position="30"/>
    </location>
</feature>
<dbReference type="RefSeq" id="WP_144700597.1">
    <property type="nucleotide sequence ID" value="NZ_VNJJ01000004.1"/>
</dbReference>
<evidence type="ECO:0000256" key="6">
    <source>
        <dbReference type="HAMAP-Rule" id="MF_01876"/>
    </source>
</evidence>
<reference evidence="7 8" key="1">
    <citation type="submission" date="2019-07" db="EMBL/GenBank/DDBJ databases">
        <authorList>
            <person name="Kim J."/>
        </authorList>
    </citation>
    <scope>NUCLEOTIDE SEQUENCE [LARGE SCALE GENOMIC DNA]</scope>
    <source>
        <strain evidence="7 8">G13</strain>
    </source>
</reference>
<dbReference type="GO" id="GO:0016798">
    <property type="term" value="F:hydrolase activity, acting on glycosyl bonds"/>
    <property type="evidence" value="ECO:0007669"/>
    <property type="project" value="UniProtKB-KW"/>
</dbReference>
<dbReference type="GO" id="GO:0046113">
    <property type="term" value="P:nucleobase catabolic process"/>
    <property type="evidence" value="ECO:0007669"/>
    <property type="project" value="UniProtKB-UniRule"/>
</dbReference>
<evidence type="ECO:0000256" key="2">
    <source>
        <dbReference type="ARBA" id="ARBA00022801"/>
    </source>
</evidence>
<evidence type="ECO:0000256" key="3">
    <source>
        <dbReference type="ARBA" id="ARBA00023211"/>
    </source>
</evidence>
<keyword evidence="8" id="KW-1185">Reference proteome</keyword>
<comment type="subunit">
    <text evidence="6">Homotrimer.</text>
</comment>
<dbReference type="EC" id="4.2.1.70" evidence="6"/>
<evidence type="ECO:0000256" key="5">
    <source>
        <dbReference type="ARBA" id="ARBA00023295"/>
    </source>
</evidence>
<dbReference type="Proteomes" id="UP000316330">
    <property type="component" value="Unassembled WGS sequence"/>
</dbReference>
<dbReference type="GO" id="GO:0005737">
    <property type="term" value="C:cytoplasm"/>
    <property type="evidence" value="ECO:0007669"/>
    <property type="project" value="TreeGrafter"/>
</dbReference>
<keyword evidence="4 6" id="KW-0456">Lyase</keyword>
<dbReference type="AlphaFoldDB" id="A0A559JNB0"/>
<evidence type="ECO:0000256" key="1">
    <source>
        <dbReference type="ARBA" id="ARBA00022723"/>
    </source>
</evidence>
<dbReference type="PANTHER" id="PTHR42909">
    <property type="entry name" value="ZGC:136858"/>
    <property type="match status" value="1"/>
</dbReference>
<feature type="binding site" evidence="6">
    <location>
        <begin position="145"/>
        <end position="147"/>
    </location>
    <ligand>
        <name>substrate</name>
    </ligand>
</feature>
<dbReference type="OrthoDB" id="9805870at2"/>
<dbReference type="Pfam" id="PF04227">
    <property type="entry name" value="Indigoidine_A"/>
    <property type="match status" value="1"/>
</dbReference>
<feature type="binding site" evidence="6">
    <location>
        <position position="143"/>
    </location>
    <ligand>
        <name>Mn(2+)</name>
        <dbReference type="ChEBI" id="CHEBI:29035"/>
    </ligand>
</feature>
<dbReference type="GO" id="GO:0004730">
    <property type="term" value="F:pseudouridylate synthase activity"/>
    <property type="evidence" value="ECO:0007669"/>
    <property type="project" value="UniProtKB-UniRule"/>
</dbReference>
<sequence length="307" mass="32806">MNANQASQYLTFTDEVKDALANNKPIVALETTIISHGMPYPQNIEMARKVEQIIRDNGAVPATIGLLDGRIKIGLNEQELEAFATNKQVEKVSRRDFPYILSSGKIGATTVAATMIGAALAGIEVFATGGIGGVHREGETTMDISADLTELAHTNVAVVCAGAKSILDIGRTLEFLETHGVPVVGYKTDEFPSFYARESGFGVDFRLDEPAQVADALRKKWELGLNGGAIIANPVPEESALKHAEIESVIQQALDEAKAQNITGKKVTPFLLARIKELTGGKSLETNIALVYHNAQVAAQIAVALKA</sequence>
<dbReference type="PANTHER" id="PTHR42909:SF1">
    <property type="entry name" value="CARBOHYDRATE KINASE PFKB DOMAIN-CONTAINING PROTEIN"/>
    <property type="match status" value="1"/>
</dbReference>
<dbReference type="EMBL" id="VNJJ01000004">
    <property type="protein sequence ID" value="TVY01357.1"/>
    <property type="molecule type" value="Genomic_DNA"/>
</dbReference>
<organism evidence="7 8">
    <name type="scientific">Cohnella terricola</name>
    <dbReference type="NCBI Taxonomy" id="1289167"/>
    <lineage>
        <taxon>Bacteria</taxon>
        <taxon>Bacillati</taxon>
        <taxon>Bacillota</taxon>
        <taxon>Bacilli</taxon>
        <taxon>Bacillales</taxon>
        <taxon>Paenibacillaceae</taxon>
        <taxon>Cohnella</taxon>
    </lineage>
</organism>
<keyword evidence="1 6" id="KW-0479">Metal-binding</keyword>
<feature type="binding site" evidence="6">
    <location>
        <position position="91"/>
    </location>
    <ligand>
        <name>substrate</name>
    </ligand>
</feature>